<evidence type="ECO:0000313" key="1">
    <source>
        <dbReference type="EMBL" id="KAI4372136.1"/>
    </source>
</evidence>
<gene>
    <name evidence="1" type="ORF">MLD38_010407</name>
</gene>
<accession>A0ACB9QZ55</accession>
<organism evidence="1 2">
    <name type="scientific">Melastoma candidum</name>
    <dbReference type="NCBI Taxonomy" id="119954"/>
    <lineage>
        <taxon>Eukaryota</taxon>
        <taxon>Viridiplantae</taxon>
        <taxon>Streptophyta</taxon>
        <taxon>Embryophyta</taxon>
        <taxon>Tracheophyta</taxon>
        <taxon>Spermatophyta</taxon>
        <taxon>Magnoliopsida</taxon>
        <taxon>eudicotyledons</taxon>
        <taxon>Gunneridae</taxon>
        <taxon>Pentapetalae</taxon>
        <taxon>rosids</taxon>
        <taxon>malvids</taxon>
        <taxon>Myrtales</taxon>
        <taxon>Melastomataceae</taxon>
        <taxon>Melastomatoideae</taxon>
        <taxon>Melastomateae</taxon>
        <taxon>Melastoma</taxon>
    </lineage>
</organism>
<evidence type="ECO:0000313" key="2">
    <source>
        <dbReference type="Proteomes" id="UP001057402"/>
    </source>
</evidence>
<reference evidence="2" key="1">
    <citation type="journal article" date="2023" name="Front. Plant Sci.">
        <title>Chromosomal-level genome assembly of Melastoma candidum provides insights into trichome evolution.</title>
        <authorList>
            <person name="Zhong Y."/>
            <person name="Wu W."/>
            <person name="Sun C."/>
            <person name="Zou P."/>
            <person name="Liu Y."/>
            <person name="Dai S."/>
            <person name="Zhou R."/>
        </authorList>
    </citation>
    <scope>NUCLEOTIDE SEQUENCE [LARGE SCALE GENOMIC DNA]</scope>
</reference>
<comment type="caution">
    <text evidence="1">The sequence shown here is derived from an EMBL/GenBank/DDBJ whole genome shotgun (WGS) entry which is preliminary data.</text>
</comment>
<protein>
    <submittedName>
        <fullName evidence="1">Uncharacterized protein</fullName>
    </submittedName>
</protein>
<sequence>MDSNCHFPHLSSGNKFSTEEFIGQLKRQLAQAYAEKFLETVRGKCFEKCITKPGSSLGRGESSCIWRCVERYIEATGIIVLRNSLREFLMAV</sequence>
<name>A0ACB9QZ55_9MYRT</name>
<keyword evidence="2" id="KW-1185">Reference proteome</keyword>
<dbReference type="EMBL" id="CM042883">
    <property type="protein sequence ID" value="KAI4372136.1"/>
    <property type="molecule type" value="Genomic_DNA"/>
</dbReference>
<proteinExistence type="predicted"/>
<dbReference type="Proteomes" id="UP001057402">
    <property type="component" value="Chromosome 4"/>
</dbReference>